<evidence type="ECO:0000313" key="7">
    <source>
        <dbReference type="EMBL" id="KAI5060966.1"/>
    </source>
</evidence>
<accession>A0A9D4U3I9</accession>
<sequence length="837" mass="93827">MAAAPAKRSVSDMVSSAEGDYAMVISNIWGAPTLLKCILSFGKALDSIDPATVNRVLQDVAKVSGNVPLIGVGLSSLALIISAIAISQDNKQKRDKIRQHAEFLSENLHVLKEDEMETFERDIFILLQQACILKKDEDKRKQCIFRLWSCIGDVATAPCNVGTLTHVENQLKVIHTRLDTLMKIRLIHLSPKYARPVQGTGNFVGLESRSKKMMDFLEQPGIRVVGIYGIGGIGKTTLLRHVKREIERKKKHIVAYVEVGQNPASILDIQQEILLQISEQSFKFHDEEHGRDSLLTCAKQIKDRNHQGICLILDNVWKDEHLRKLLPENLIDSLPPSSILIMSSRPKEQAETFCRLVGAEANNCMLYEPPPLDTFDAEQLFKKKAGAHNKDFTEAEYELVRQIVPLCGGLPLALEVIGSYFNNRNNRTRDKWENAKRRIKTAEDSPSTGEEKIFARLEMSLDLQTQDVQQRFVDVALFWKGKPWADAEAALTKENLTHLEDQSLVAEDELRKTVKVHDLMVSLAIKRAKLEKPSMYVVNDNVLPPSEEGLSSTNMNVDLMDLAKKTNINQLRGLSCTDKMVDASFSNFPTSTFSKLTSLCFLDLSNCEEVTKLPDVSNMRFLEVLDVSSCKQLQELPKTLGKLERLKELDISNCNKLVRLPETIGELKTLEILKARNCDSLGNMPESMEKLSSLRHLDLSCSDKLTSLQPALCKLSSLQSLDMSRCSSLKQLPAQLGNLKSLQRLILSHCESLESLPQTIGSLISLEELDLSSCVELKELPNSFVYLKSLRTLNISSCHTLQTISNFSSIFPQSLKVVIGFPKISMTHPPNIETFIH</sequence>
<dbReference type="Proteomes" id="UP000886520">
    <property type="component" value="Chromosome 23"/>
</dbReference>
<comment type="caution">
    <text evidence="7">The sequence shown here is derived from an EMBL/GenBank/DDBJ whole genome shotgun (WGS) entry which is preliminary data.</text>
</comment>
<dbReference type="InterPro" id="IPR055414">
    <property type="entry name" value="LRR_R13L4/SHOC2-like"/>
</dbReference>
<keyword evidence="1" id="KW-0150">Chloroplast</keyword>
<proteinExistence type="predicted"/>
<feature type="domain" description="Disease resistance R13L4/SHOC-2-like LRR" evidence="6">
    <location>
        <begin position="588"/>
        <end position="750"/>
    </location>
</feature>
<reference evidence="7" key="1">
    <citation type="submission" date="2021-01" db="EMBL/GenBank/DDBJ databases">
        <title>Adiantum capillus-veneris genome.</title>
        <authorList>
            <person name="Fang Y."/>
            <person name="Liao Q."/>
        </authorList>
    </citation>
    <scope>NUCLEOTIDE SEQUENCE</scope>
    <source>
        <strain evidence="7">H3</strain>
        <tissue evidence="7">Leaf</tissue>
    </source>
</reference>
<dbReference type="SUPFAM" id="SSF52540">
    <property type="entry name" value="P-loop containing nucleoside triphosphate hydrolases"/>
    <property type="match status" value="1"/>
</dbReference>
<feature type="transmembrane region" description="Helical" evidence="4">
    <location>
        <begin position="67"/>
        <end position="86"/>
    </location>
</feature>
<evidence type="ECO:0000256" key="1">
    <source>
        <dbReference type="ARBA" id="ARBA00022528"/>
    </source>
</evidence>
<dbReference type="InterPro" id="IPR042197">
    <property type="entry name" value="Apaf_helical"/>
</dbReference>
<dbReference type="InterPro" id="IPR027417">
    <property type="entry name" value="P-loop_NTPase"/>
</dbReference>
<dbReference type="InterPro" id="IPR002182">
    <property type="entry name" value="NB-ARC"/>
</dbReference>
<keyword evidence="3" id="KW-0611">Plant defense</keyword>
<dbReference type="Pfam" id="PF00931">
    <property type="entry name" value="NB-ARC"/>
    <property type="match status" value="1"/>
</dbReference>
<feature type="domain" description="NB-ARC" evidence="5">
    <location>
        <begin position="211"/>
        <end position="325"/>
    </location>
</feature>
<dbReference type="SUPFAM" id="SSF52058">
    <property type="entry name" value="L domain-like"/>
    <property type="match status" value="1"/>
</dbReference>
<evidence type="ECO:0000259" key="5">
    <source>
        <dbReference type="Pfam" id="PF00931"/>
    </source>
</evidence>
<dbReference type="GO" id="GO:0006952">
    <property type="term" value="P:defense response"/>
    <property type="evidence" value="ECO:0007669"/>
    <property type="project" value="UniProtKB-KW"/>
</dbReference>
<evidence type="ECO:0008006" key="9">
    <source>
        <dbReference type="Google" id="ProtNLM"/>
    </source>
</evidence>
<dbReference type="OrthoDB" id="2018313at2759"/>
<dbReference type="PANTHER" id="PTHR36766:SF30">
    <property type="entry name" value="TIR-NBS TYPE DISEASE RESISTANCE PROTEIN-RELATED"/>
    <property type="match status" value="1"/>
</dbReference>
<keyword evidence="4" id="KW-0472">Membrane</keyword>
<dbReference type="Gene3D" id="3.80.10.10">
    <property type="entry name" value="Ribonuclease Inhibitor"/>
    <property type="match status" value="2"/>
</dbReference>
<dbReference type="Pfam" id="PF23598">
    <property type="entry name" value="LRR_14"/>
    <property type="match status" value="1"/>
</dbReference>
<keyword evidence="1" id="KW-0934">Plastid</keyword>
<evidence type="ECO:0000256" key="3">
    <source>
        <dbReference type="ARBA" id="ARBA00022821"/>
    </source>
</evidence>
<dbReference type="EMBL" id="JABFUD020000023">
    <property type="protein sequence ID" value="KAI5060966.1"/>
    <property type="molecule type" value="Genomic_DNA"/>
</dbReference>
<name>A0A9D4U3I9_ADICA</name>
<evidence type="ECO:0000256" key="2">
    <source>
        <dbReference type="ARBA" id="ARBA00022737"/>
    </source>
</evidence>
<keyword evidence="2" id="KW-0677">Repeat</keyword>
<organism evidence="7 8">
    <name type="scientific">Adiantum capillus-veneris</name>
    <name type="common">Maidenhair fern</name>
    <dbReference type="NCBI Taxonomy" id="13818"/>
    <lineage>
        <taxon>Eukaryota</taxon>
        <taxon>Viridiplantae</taxon>
        <taxon>Streptophyta</taxon>
        <taxon>Embryophyta</taxon>
        <taxon>Tracheophyta</taxon>
        <taxon>Polypodiopsida</taxon>
        <taxon>Polypodiidae</taxon>
        <taxon>Polypodiales</taxon>
        <taxon>Pteridineae</taxon>
        <taxon>Pteridaceae</taxon>
        <taxon>Vittarioideae</taxon>
        <taxon>Adiantum</taxon>
    </lineage>
</organism>
<keyword evidence="4" id="KW-0812">Transmembrane</keyword>
<dbReference type="AlphaFoldDB" id="A0A9D4U3I9"/>
<protein>
    <recommendedName>
        <fullName evidence="9">AAA+ ATPase domain-containing protein</fullName>
    </recommendedName>
</protein>
<dbReference type="Gene3D" id="1.10.8.430">
    <property type="entry name" value="Helical domain of apoptotic protease-activating factors"/>
    <property type="match status" value="1"/>
</dbReference>
<dbReference type="PANTHER" id="PTHR36766">
    <property type="entry name" value="PLANT BROAD-SPECTRUM MILDEW RESISTANCE PROTEIN RPW8"/>
    <property type="match status" value="1"/>
</dbReference>
<dbReference type="GO" id="GO:0043531">
    <property type="term" value="F:ADP binding"/>
    <property type="evidence" value="ECO:0007669"/>
    <property type="project" value="InterPro"/>
</dbReference>
<evidence type="ECO:0000256" key="4">
    <source>
        <dbReference type="SAM" id="Phobius"/>
    </source>
</evidence>
<dbReference type="InterPro" id="IPR032675">
    <property type="entry name" value="LRR_dom_sf"/>
</dbReference>
<gene>
    <name evidence="7" type="ORF">GOP47_0023471</name>
</gene>
<dbReference type="PRINTS" id="PR00364">
    <property type="entry name" value="DISEASERSIST"/>
</dbReference>
<evidence type="ECO:0000259" key="6">
    <source>
        <dbReference type="Pfam" id="PF23598"/>
    </source>
</evidence>
<keyword evidence="8" id="KW-1185">Reference proteome</keyword>
<keyword evidence="4" id="KW-1133">Transmembrane helix</keyword>
<dbReference type="Gene3D" id="3.40.50.300">
    <property type="entry name" value="P-loop containing nucleotide triphosphate hydrolases"/>
    <property type="match status" value="1"/>
</dbReference>
<evidence type="ECO:0000313" key="8">
    <source>
        <dbReference type="Proteomes" id="UP000886520"/>
    </source>
</evidence>